<evidence type="ECO:0000256" key="1">
    <source>
        <dbReference type="SAM" id="MobiDB-lite"/>
    </source>
</evidence>
<dbReference type="AlphaFoldDB" id="M4BCF4"/>
<name>M4BCF4_HYAAE</name>
<dbReference type="InParanoid" id="M4BCF4"/>
<dbReference type="HOGENOM" id="CLU_2125846_0_0_1"/>
<proteinExistence type="predicted"/>
<dbReference type="VEuPathDB" id="FungiDB:HpaG803970"/>
<feature type="region of interest" description="Disordered" evidence="1">
    <location>
        <begin position="72"/>
        <end position="104"/>
    </location>
</feature>
<reference evidence="3" key="1">
    <citation type="journal article" date="2010" name="Science">
        <title>Signatures of adaptation to obligate biotrophy in the Hyaloperonospora arabidopsidis genome.</title>
        <authorList>
            <person name="Baxter L."/>
            <person name="Tripathy S."/>
            <person name="Ishaque N."/>
            <person name="Boot N."/>
            <person name="Cabral A."/>
            <person name="Kemen E."/>
            <person name="Thines M."/>
            <person name="Ah-Fong A."/>
            <person name="Anderson R."/>
            <person name="Badejoko W."/>
            <person name="Bittner-Eddy P."/>
            <person name="Boore J.L."/>
            <person name="Chibucos M.C."/>
            <person name="Coates M."/>
            <person name="Dehal P."/>
            <person name="Delehaunty K."/>
            <person name="Dong S."/>
            <person name="Downton P."/>
            <person name="Dumas B."/>
            <person name="Fabro G."/>
            <person name="Fronick C."/>
            <person name="Fuerstenberg S.I."/>
            <person name="Fulton L."/>
            <person name="Gaulin E."/>
            <person name="Govers F."/>
            <person name="Hughes L."/>
            <person name="Humphray S."/>
            <person name="Jiang R.H."/>
            <person name="Judelson H."/>
            <person name="Kamoun S."/>
            <person name="Kyung K."/>
            <person name="Meijer H."/>
            <person name="Minx P."/>
            <person name="Morris P."/>
            <person name="Nelson J."/>
            <person name="Phuntumart V."/>
            <person name="Qutob D."/>
            <person name="Rehmany A."/>
            <person name="Rougon-Cardoso A."/>
            <person name="Ryden P."/>
            <person name="Torto-Alalibo T."/>
            <person name="Studholme D."/>
            <person name="Wang Y."/>
            <person name="Win J."/>
            <person name="Wood J."/>
            <person name="Clifton S.W."/>
            <person name="Rogers J."/>
            <person name="Van den Ackerveken G."/>
            <person name="Jones J.D."/>
            <person name="McDowell J.M."/>
            <person name="Beynon J."/>
            <person name="Tyler B.M."/>
        </authorList>
    </citation>
    <scope>NUCLEOTIDE SEQUENCE [LARGE SCALE GENOMIC DNA]</scope>
    <source>
        <strain evidence="3">Emoy2</strain>
    </source>
</reference>
<evidence type="ECO:0000313" key="3">
    <source>
        <dbReference type="Proteomes" id="UP000011713"/>
    </source>
</evidence>
<evidence type="ECO:0000313" key="2">
    <source>
        <dbReference type="EnsemblProtists" id="HpaP803970"/>
    </source>
</evidence>
<keyword evidence="3" id="KW-1185">Reference proteome</keyword>
<dbReference type="EMBL" id="JH598126">
    <property type="status" value="NOT_ANNOTATED_CDS"/>
    <property type="molecule type" value="Genomic_DNA"/>
</dbReference>
<dbReference type="EnsemblProtists" id="HpaT803970">
    <property type="protein sequence ID" value="HpaP803970"/>
    <property type="gene ID" value="HpaG803970"/>
</dbReference>
<protein>
    <submittedName>
        <fullName evidence="2">Uncharacterized protein</fullName>
    </submittedName>
</protein>
<dbReference type="Proteomes" id="UP000011713">
    <property type="component" value="Unassembled WGS sequence"/>
</dbReference>
<reference evidence="2" key="2">
    <citation type="submission" date="2015-06" db="UniProtKB">
        <authorList>
            <consortium name="EnsemblProtists"/>
        </authorList>
    </citation>
    <scope>IDENTIFICATION</scope>
    <source>
        <strain evidence="2">Emoy2</strain>
    </source>
</reference>
<sequence length="114" mass="12337">MVLETAVVDSRFVTSALLPPPPSHCHPTTRFSARTSRASDRTIAAVLLAATSGRRHHDVRYCVGRTGTLDRCRNSSADESTGQTGRVDLVGRHRPGDSSLQPSDISGCCHRLRV</sequence>
<accession>M4BCF4</accession>
<feature type="compositionally biased region" description="Polar residues" evidence="1">
    <location>
        <begin position="74"/>
        <end position="84"/>
    </location>
</feature>
<organism evidence="2 3">
    <name type="scientific">Hyaloperonospora arabidopsidis (strain Emoy2)</name>
    <name type="common">Downy mildew agent</name>
    <name type="synonym">Peronospora arabidopsidis</name>
    <dbReference type="NCBI Taxonomy" id="559515"/>
    <lineage>
        <taxon>Eukaryota</taxon>
        <taxon>Sar</taxon>
        <taxon>Stramenopiles</taxon>
        <taxon>Oomycota</taxon>
        <taxon>Peronosporomycetes</taxon>
        <taxon>Peronosporales</taxon>
        <taxon>Peronosporaceae</taxon>
        <taxon>Hyaloperonospora</taxon>
    </lineage>
</organism>